<dbReference type="RefSeq" id="YP_007317369.1">
    <property type="nucleotide sequence ID" value="NC_020024.1"/>
</dbReference>
<evidence type="ECO:0000256" key="4">
    <source>
        <dbReference type="ARBA" id="ARBA00022448"/>
    </source>
</evidence>
<proteinExistence type="inferred from homology"/>
<dbReference type="GO" id="GO:0031966">
    <property type="term" value="C:mitochondrial membrane"/>
    <property type="evidence" value="ECO:0007669"/>
    <property type="project" value="UniProtKB-SubCell"/>
</dbReference>
<comment type="subcellular location">
    <subcellularLocation>
        <location evidence="1 12">Mitochondrion membrane</location>
        <topology evidence="1 12">Single-pass membrane protein</topology>
    </subcellularLocation>
</comment>
<dbReference type="GO" id="GO:0015986">
    <property type="term" value="P:proton motive force-driven ATP synthesis"/>
    <property type="evidence" value="ECO:0007669"/>
    <property type="project" value="InterPro"/>
</dbReference>
<evidence type="ECO:0000256" key="6">
    <source>
        <dbReference type="ARBA" id="ARBA00022692"/>
    </source>
</evidence>
<dbReference type="CTD" id="4509"/>
<comment type="subunit">
    <text evidence="3">F-type ATPases have 2 components, CF(1) - the catalytic core - and CF(0) - the membrane proton channel.</text>
</comment>
<keyword evidence="10 12" id="KW-0496">Mitochondrion</keyword>
<evidence type="ECO:0000313" key="14">
    <source>
        <dbReference type="EMBL" id="AGA56146.1"/>
    </source>
</evidence>
<dbReference type="GO" id="GO:0015078">
    <property type="term" value="F:proton transmembrane transporter activity"/>
    <property type="evidence" value="ECO:0007669"/>
    <property type="project" value="InterPro"/>
</dbReference>
<protein>
    <recommendedName>
        <fullName evidence="12">ATP synthase complex subunit 8</fullName>
    </recommendedName>
</protein>
<gene>
    <name evidence="14" type="primary">ATP8</name>
</gene>
<dbReference type="InterPro" id="IPR001421">
    <property type="entry name" value="ATP8_metazoa"/>
</dbReference>
<evidence type="ECO:0000256" key="9">
    <source>
        <dbReference type="ARBA" id="ARBA00023065"/>
    </source>
</evidence>
<dbReference type="AlphaFoldDB" id="L0E8R5"/>
<accession>L0E8R5</accession>
<keyword evidence="7 12" id="KW-0375">Hydrogen ion transport</keyword>
<dbReference type="Pfam" id="PF00895">
    <property type="entry name" value="ATP-synt_8"/>
    <property type="match status" value="1"/>
</dbReference>
<name>L0E8R5_9EUCA</name>
<dbReference type="GO" id="GO:0045259">
    <property type="term" value="C:proton-transporting ATP synthase complex"/>
    <property type="evidence" value="ECO:0007669"/>
    <property type="project" value="UniProtKB-KW"/>
</dbReference>
<comment type="similarity">
    <text evidence="2 12">Belongs to the ATPase protein 8 family.</text>
</comment>
<keyword evidence="9 12" id="KW-0406">Ion transport</keyword>
<evidence type="ECO:0000256" key="7">
    <source>
        <dbReference type="ARBA" id="ARBA00022781"/>
    </source>
</evidence>
<keyword evidence="11 13" id="KW-0472">Membrane</keyword>
<sequence>MPQMAPILWLNLMLVFTLTLFFFIVVNYFFKGSSKIEKLPQNFFYKEKSWKW</sequence>
<dbReference type="GeneID" id="14411999"/>
<evidence type="ECO:0000256" key="11">
    <source>
        <dbReference type="ARBA" id="ARBA00023136"/>
    </source>
</evidence>
<geneLocation type="mitochondrion" evidence="14"/>
<evidence type="ECO:0000256" key="2">
    <source>
        <dbReference type="ARBA" id="ARBA00008892"/>
    </source>
</evidence>
<evidence type="ECO:0000256" key="10">
    <source>
        <dbReference type="ARBA" id="ARBA00023128"/>
    </source>
</evidence>
<keyword evidence="6 12" id="KW-0812">Transmembrane</keyword>
<evidence type="ECO:0000256" key="5">
    <source>
        <dbReference type="ARBA" id="ARBA00022547"/>
    </source>
</evidence>
<keyword evidence="5 12" id="KW-0138">CF(0)</keyword>
<feature type="transmembrane region" description="Helical" evidence="13">
    <location>
        <begin position="6"/>
        <end position="30"/>
    </location>
</feature>
<organism evidence="14">
    <name type="scientific">Neopetrolisthes maculatus</name>
    <name type="common">porcelain anemone crab</name>
    <dbReference type="NCBI Taxonomy" id="941218"/>
    <lineage>
        <taxon>Eukaryota</taxon>
        <taxon>Metazoa</taxon>
        <taxon>Ecdysozoa</taxon>
        <taxon>Arthropoda</taxon>
        <taxon>Crustacea</taxon>
        <taxon>Multicrustacea</taxon>
        <taxon>Malacostraca</taxon>
        <taxon>Eumalacostraca</taxon>
        <taxon>Eucarida</taxon>
        <taxon>Decapoda</taxon>
        <taxon>Pleocyemata</taxon>
        <taxon>Anomura</taxon>
        <taxon>Galatheoidea</taxon>
        <taxon>Porcellanidae</taxon>
        <taxon>Neopetrolisthes</taxon>
    </lineage>
</organism>
<keyword evidence="4 12" id="KW-0813">Transport</keyword>
<evidence type="ECO:0000256" key="3">
    <source>
        <dbReference type="ARBA" id="ARBA00011291"/>
    </source>
</evidence>
<evidence type="ECO:0000256" key="1">
    <source>
        <dbReference type="ARBA" id="ARBA00004304"/>
    </source>
</evidence>
<evidence type="ECO:0000256" key="12">
    <source>
        <dbReference type="RuleBase" id="RU003661"/>
    </source>
</evidence>
<reference evidence="14" key="1">
    <citation type="journal article" date="2013" name="Mol. Phylogenet. Evol.">
        <title>Mitogenomic analysis of decapod crustacean phylogeny corroborates traditional views on their relationships.</title>
        <authorList>
            <person name="Shen H."/>
            <person name="Braband A."/>
            <person name="Scholtz G."/>
        </authorList>
    </citation>
    <scope>NUCLEOTIDE SEQUENCE</scope>
</reference>
<keyword evidence="8 13" id="KW-1133">Transmembrane helix</keyword>
<dbReference type="EMBL" id="KC107816">
    <property type="protein sequence ID" value="AGA56146.1"/>
    <property type="molecule type" value="Genomic_DNA"/>
</dbReference>
<evidence type="ECO:0000256" key="8">
    <source>
        <dbReference type="ARBA" id="ARBA00022989"/>
    </source>
</evidence>
<evidence type="ECO:0000256" key="13">
    <source>
        <dbReference type="SAM" id="Phobius"/>
    </source>
</evidence>